<feature type="domain" description="Aminopeptidase N-like N-terminal" evidence="13">
    <location>
        <begin position="45"/>
        <end position="234"/>
    </location>
</feature>
<dbReference type="PANTHER" id="PTHR11533:SF293">
    <property type="entry name" value="AMINOPEPTIDASE-2-RELATED"/>
    <property type="match status" value="1"/>
</dbReference>
<dbReference type="GO" id="GO:0070006">
    <property type="term" value="F:metalloaminopeptidase activity"/>
    <property type="evidence" value="ECO:0007669"/>
    <property type="project" value="TreeGrafter"/>
</dbReference>
<gene>
    <name evidence="14" type="ORF">BXYJ_LOCUS764</name>
</gene>
<reference evidence="14" key="2">
    <citation type="submission" date="2020-09" db="EMBL/GenBank/DDBJ databases">
        <authorList>
            <person name="Kikuchi T."/>
        </authorList>
    </citation>
    <scope>NUCLEOTIDE SEQUENCE</scope>
    <source>
        <strain evidence="14">Ka4C1</strain>
    </source>
</reference>
<evidence type="ECO:0000313" key="14">
    <source>
        <dbReference type="EMBL" id="CAD5208528.1"/>
    </source>
</evidence>
<dbReference type="InterPro" id="IPR034016">
    <property type="entry name" value="M1_APN-typ"/>
</dbReference>
<sequence>MLRFLLIFPLLCLCGISIRPPRTSRTHQLGPVETNDCLPHTVEVHHYNLTLDPTFAYYGYEFPPEKLNTFTGSVDITFSVLNATNQIELNSAVNISATRLSDDSVSYTITSQETTAGNHLKINTKETLPVSKNFTLSFKFNGHLDNSFHAFYHVDYVEKDGKKTALVATLLEEIDARKVFPCFDDPFFKSTFKFTVYHPKGSQALSNGEIESQRDFGKQTITEFTTTVKMPVYLFAVGVGDFVESSTKSKRGVVVRTYAKKQSAGFIQETAEVAANIIDVMENLTGIPYPLEKLDHLDTISMAEGGAMENFGLIIYAGCLTGLIDEDASSKYGRLILVGHETSHQWFGDLVTAKRWGLEYLHESFATFFESEIFRFIPEFKYPSIIGFLQNYREAKSVAEYENHPIEDKISHFDHTTYDVGGALLASVKHLVSEEVFYDALHIYLNENSFGNADTELLAAAFDEALKKTQGLGFNFSEEYLKPYLRQIGIPTVEISLNDQNQYVIKQIPFQDQTTWLVPLFIYNLDKLEESRLDVRNDPVIMNSTDILLFNSNFKTFASVNLDDKVKQRAAAHKNAAKLLPENQLLYLKEYDESGFAGIVKGNDGKVEPLLVDYLLNLGDKELLELISKKFDFKPTPENRFIAPSLLQQAVQNGVESVVDTTQHLFDQFVKDCGPEKDVVHCTSLPPEFRVGIYSQGIKKGDGKKFLSEYRTRVEQHPQGDFLSPEIDRLRQVLGG</sequence>
<dbReference type="GO" id="GO:0005737">
    <property type="term" value="C:cytoplasm"/>
    <property type="evidence" value="ECO:0007669"/>
    <property type="project" value="TreeGrafter"/>
</dbReference>
<evidence type="ECO:0000256" key="9">
    <source>
        <dbReference type="PIRSR" id="PIRSR634016-4"/>
    </source>
</evidence>
<dbReference type="PRINTS" id="PR00756">
    <property type="entry name" value="ALADIPTASE"/>
</dbReference>
<evidence type="ECO:0000259" key="13">
    <source>
        <dbReference type="Pfam" id="PF17900"/>
    </source>
</evidence>
<feature type="chain" id="PRO_5035359429" description="Aminopeptidase" evidence="11">
    <location>
        <begin position="18"/>
        <end position="736"/>
    </location>
</feature>
<dbReference type="InterPro" id="IPR001930">
    <property type="entry name" value="Peptidase_M1"/>
</dbReference>
<dbReference type="GO" id="GO:0008270">
    <property type="term" value="F:zinc ion binding"/>
    <property type="evidence" value="ECO:0007669"/>
    <property type="project" value="UniProtKB-UniRule"/>
</dbReference>
<evidence type="ECO:0000256" key="4">
    <source>
        <dbReference type="ARBA" id="ARBA00022801"/>
    </source>
</evidence>
<dbReference type="AlphaFoldDB" id="A0A1I7RVL6"/>
<dbReference type="InterPro" id="IPR045357">
    <property type="entry name" value="Aminopeptidase_N-like_N"/>
</dbReference>
<dbReference type="Proteomes" id="UP000095284">
    <property type="component" value="Unplaced"/>
</dbReference>
<dbReference type="Gene3D" id="1.10.390.10">
    <property type="entry name" value="Neutral Protease Domain 2"/>
    <property type="match status" value="1"/>
</dbReference>
<proteinExistence type="inferred from homology"/>
<dbReference type="OrthoDB" id="10031169at2759"/>
<evidence type="ECO:0000256" key="6">
    <source>
        <dbReference type="ARBA" id="ARBA00023049"/>
    </source>
</evidence>
<keyword evidence="10" id="KW-0031">Aminopeptidase</keyword>
<dbReference type="InterPro" id="IPR014782">
    <property type="entry name" value="Peptidase_M1_dom"/>
</dbReference>
<keyword evidence="3 8" id="KW-0479">Metal-binding</keyword>
<feature type="binding site" evidence="8">
    <location>
        <position position="344"/>
    </location>
    <ligand>
        <name>Zn(2+)</name>
        <dbReference type="ChEBI" id="CHEBI:29105"/>
        <note>catalytic</note>
    </ligand>
</feature>
<evidence type="ECO:0000256" key="5">
    <source>
        <dbReference type="ARBA" id="ARBA00022833"/>
    </source>
</evidence>
<keyword evidence="6 10" id="KW-0482">Metalloprotease</keyword>
<reference evidence="17" key="1">
    <citation type="submission" date="2016-11" db="UniProtKB">
        <authorList>
            <consortium name="WormBaseParasite"/>
        </authorList>
    </citation>
    <scope>IDENTIFICATION</scope>
</reference>
<dbReference type="Proteomes" id="UP000659654">
    <property type="component" value="Unassembled WGS sequence"/>
</dbReference>
<dbReference type="GO" id="GO:0043171">
    <property type="term" value="P:peptide catabolic process"/>
    <property type="evidence" value="ECO:0007669"/>
    <property type="project" value="TreeGrafter"/>
</dbReference>
<evidence type="ECO:0000256" key="10">
    <source>
        <dbReference type="RuleBase" id="RU364040"/>
    </source>
</evidence>
<dbReference type="Gene3D" id="1.25.50.20">
    <property type="match status" value="1"/>
</dbReference>
<feature type="signal peptide" evidence="11">
    <location>
        <begin position="1"/>
        <end position="17"/>
    </location>
</feature>
<dbReference type="PANTHER" id="PTHR11533">
    <property type="entry name" value="PROTEASE M1 ZINC METALLOPROTEASE"/>
    <property type="match status" value="1"/>
</dbReference>
<evidence type="ECO:0000256" key="3">
    <source>
        <dbReference type="ARBA" id="ARBA00022723"/>
    </source>
</evidence>
<dbReference type="GO" id="GO:0042277">
    <property type="term" value="F:peptide binding"/>
    <property type="evidence" value="ECO:0007669"/>
    <property type="project" value="TreeGrafter"/>
</dbReference>
<dbReference type="GO" id="GO:0006508">
    <property type="term" value="P:proteolysis"/>
    <property type="evidence" value="ECO:0007669"/>
    <property type="project" value="UniProtKB-KW"/>
</dbReference>
<feature type="domain" description="Peptidase M1 membrane alanine aminopeptidase" evidence="12">
    <location>
        <begin position="271"/>
        <end position="468"/>
    </location>
</feature>
<comment type="similarity">
    <text evidence="1 10">Belongs to the peptidase M1 family.</text>
</comment>
<dbReference type="GO" id="GO:0005615">
    <property type="term" value="C:extracellular space"/>
    <property type="evidence" value="ECO:0007669"/>
    <property type="project" value="TreeGrafter"/>
</dbReference>
<protein>
    <recommendedName>
        <fullName evidence="10">Aminopeptidase</fullName>
        <ecNumber evidence="10">3.4.11.-</ecNumber>
    </recommendedName>
</protein>
<keyword evidence="2 10" id="KW-0645">Protease</keyword>
<evidence type="ECO:0000313" key="15">
    <source>
        <dbReference type="Proteomes" id="UP000095284"/>
    </source>
</evidence>
<dbReference type="GO" id="GO:0016020">
    <property type="term" value="C:membrane"/>
    <property type="evidence" value="ECO:0007669"/>
    <property type="project" value="TreeGrafter"/>
</dbReference>
<keyword evidence="16" id="KW-1185">Reference proteome</keyword>
<evidence type="ECO:0000313" key="16">
    <source>
        <dbReference type="Proteomes" id="UP000659654"/>
    </source>
</evidence>
<evidence type="ECO:0000256" key="8">
    <source>
        <dbReference type="PIRSR" id="PIRSR634016-3"/>
    </source>
</evidence>
<dbReference type="Pfam" id="PF01433">
    <property type="entry name" value="Peptidase_M1"/>
    <property type="match status" value="1"/>
</dbReference>
<dbReference type="Proteomes" id="UP000582659">
    <property type="component" value="Unassembled WGS sequence"/>
</dbReference>
<dbReference type="SMR" id="A0A1I7RVL6"/>
<dbReference type="InterPro" id="IPR042097">
    <property type="entry name" value="Aminopeptidase_N-like_N_sf"/>
</dbReference>
<evidence type="ECO:0000313" key="17">
    <source>
        <dbReference type="WBParaSite" id="BXY_0477800.1"/>
    </source>
</evidence>
<feature type="active site" description="Proton acceptor" evidence="7">
    <location>
        <position position="341"/>
    </location>
</feature>
<dbReference type="WBParaSite" id="BXY_0477800.1">
    <property type="protein sequence ID" value="BXY_0477800.1"/>
    <property type="gene ID" value="BXY_0477800"/>
</dbReference>
<evidence type="ECO:0000256" key="2">
    <source>
        <dbReference type="ARBA" id="ARBA00022670"/>
    </source>
</evidence>
<comment type="cofactor">
    <cofactor evidence="8 10">
        <name>Zn(2+)</name>
        <dbReference type="ChEBI" id="CHEBI:29105"/>
    </cofactor>
    <text evidence="8 10">Binds 1 zinc ion per subunit.</text>
</comment>
<evidence type="ECO:0000256" key="7">
    <source>
        <dbReference type="PIRSR" id="PIRSR634016-1"/>
    </source>
</evidence>
<accession>A0A1I7RVL6</accession>
<dbReference type="Pfam" id="PF17900">
    <property type="entry name" value="Peptidase_M1_N"/>
    <property type="match status" value="1"/>
</dbReference>
<dbReference type="eggNOG" id="KOG1046">
    <property type="taxonomic scope" value="Eukaryota"/>
</dbReference>
<dbReference type="EMBL" id="CAJFDI010000001">
    <property type="protein sequence ID" value="CAD5208528.1"/>
    <property type="molecule type" value="Genomic_DNA"/>
</dbReference>
<feature type="site" description="Transition state stabilizer" evidence="9">
    <location>
        <position position="418"/>
    </location>
</feature>
<keyword evidence="4 10" id="KW-0378">Hydrolase</keyword>
<evidence type="ECO:0000256" key="11">
    <source>
        <dbReference type="SAM" id="SignalP"/>
    </source>
</evidence>
<dbReference type="SUPFAM" id="SSF63737">
    <property type="entry name" value="Leukotriene A4 hydrolase N-terminal domain"/>
    <property type="match status" value="1"/>
</dbReference>
<keyword evidence="11" id="KW-0732">Signal</keyword>
<dbReference type="EMBL" id="CAJFCV020000001">
    <property type="protein sequence ID" value="CAG9081857.1"/>
    <property type="molecule type" value="Genomic_DNA"/>
</dbReference>
<dbReference type="CDD" id="cd09601">
    <property type="entry name" value="M1_APN-Q_like"/>
    <property type="match status" value="1"/>
</dbReference>
<dbReference type="EC" id="3.4.11.-" evidence="10"/>
<dbReference type="InterPro" id="IPR027268">
    <property type="entry name" value="Peptidase_M4/M1_CTD_sf"/>
</dbReference>
<dbReference type="SUPFAM" id="SSF55486">
    <property type="entry name" value="Metalloproteases ('zincins'), catalytic domain"/>
    <property type="match status" value="1"/>
</dbReference>
<keyword evidence="5 8" id="KW-0862">Zinc</keyword>
<dbReference type="InterPro" id="IPR050344">
    <property type="entry name" value="Peptidase_M1_aminopeptidases"/>
</dbReference>
<feature type="binding site" evidence="8">
    <location>
        <position position="363"/>
    </location>
    <ligand>
        <name>Zn(2+)</name>
        <dbReference type="ChEBI" id="CHEBI:29105"/>
        <note>catalytic</note>
    </ligand>
</feature>
<evidence type="ECO:0000259" key="12">
    <source>
        <dbReference type="Pfam" id="PF01433"/>
    </source>
</evidence>
<organism evidence="15 17">
    <name type="scientific">Bursaphelenchus xylophilus</name>
    <name type="common">Pinewood nematode worm</name>
    <name type="synonym">Aphelenchoides xylophilus</name>
    <dbReference type="NCBI Taxonomy" id="6326"/>
    <lineage>
        <taxon>Eukaryota</taxon>
        <taxon>Metazoa</taxon>
        <taxon>Ecdysozoa</taxon>
        <taxon>Nematoda</taxon>
        <taxon>Chromadorea</taxon>
        <taxon>Rhabditida</taxon>
        <taxon>Tylenchina</taxon>
        <taxon>Tylenchomorpha</taxon>
        <taxon>Aphelenchoidea</taxon>
        <taxon>Aphelenchoididae</taxon>
        <taxon>Bursaphelenchus</taxon>
    </lineage>
</organism>
<feature type="binding site" evidence="8">
    <location>
        <position position="340"/>
    </location>
    <ligand>
        <name>Zn(2+)</name>
        <dbReference type="ChEBI" id="CHEBI:29105"/>
        <note>catalytic</note>
    </ligand>
</feature>
<name>A0A1I7RVL6_BURXY</name>
<evidence type="ECO:0000256" key="1">
    <source>
        <dbReference type="ARBA" id="ARBA00010136"/>
    </source>
</evidence>
<dbReference type="Gene3D" id="2.60.40.1730">
    <property type="entry name" value="tricorn interacting facor f3 domain"/>
    <property type="match status" value="1"/>
</dbReference>